<dbReference type="InterPro" id="IPR006203">
    <property type="entry name" value="GHMP_knse_ATP-bd_CS"/>
</dbReference>
<comment type="subcellular location">
    <subcellularLocation>
        <location evidence="13">Cytoplasm</location>
    </subcellularLocation>
</comment>
<dbReference type="Pfam" id="PF08544">
    <property type="entry name" value="GHMP_kinases_C"/>
    <property type="match status" value="1"/>
</dbReference>
<feature type="domain" description="GHMP kinase C-terminal" evidence="15">
    <location>
        <begin position="223"/>
        <end position="286"/>
    </location>
</feature>
<dbReference type="InterPro" id="IPR020568">
    <property type="entry name" value="Ribosomal_Su5_D2-typ_SF"/>
</dbReference>
<dbReference type="AlphaFoldDB" id="A0A2R5EQ86"/>
<dbReference type="Proteomes" id="UP000245202">
    <property type="component" value="Unassembled WGS sequence"/>
</dbReference>
<dbReference type="InterPro" id="IPR036554">
    <property type="entry name" value="GHMP_kinase_C_sf"/>
</dbReference>
<evidence type="ECO:0000256" key="4">
    <source>
        <dbReference type="ARBA" id="ARBA00017858"/>
    </source>
</evidence>
<dbReference type="NCBIfam" id="TIGR00191">
    <property type="entry name" value="thrB"/>
    <property type="match status" value="1"/>
</dbReference>
<evidence type="ECO:0000256" key="9">
    <source>
        <dbReference type="ARBA" id="ARBA00022777"/>
    </source>
</evidence>
<evidence type="ECO:0000313" key="16">
    <source>
        <dbReference type="EMBL" id="GBG08737.1"/>
    </source>
</evidence>
<reference evidence="16 17" key="1">
    <citation type="submission" date="2017-08" db="EMBL/GenBank/DDBJ databases">
        <title>Substantial Increase in Enzyme Production by Combined Drug-Resistance Mutations in Paenibacillus agaridevorans.</title>
        <authorList>
            <person name="Tanaka Y."/>
            <person name="Funane K."/>
            <person name="Hosaka T."/>
            <person name="Shiwa Y."/>
            <person name="Fujita N."/>
            <person name="Miyazaki T."/>
            <person name="Yoshikawa H."/>
            <person name="Murakami K."/>
            <person name="Kasahara K."/>
            <person name="Inaoka T."/>
            <person name="Hiraga Y."/>
            <person name="Ochi K."/>
        </authorList>
    </citation>
    <scope>NUCLEOTIDE SEQUENCE [LARGE SCALE GENOMIC DNA]</scope>
    <source>
        <strain evidence="16 17">T-3040</strain>
    </source>
</reference>
<evidence type="ECO:0000256" key="7">
    <source>
        <dbReference type="ARBA" id="ARBA00022697"/>
    </source>
</evidence>
<dbReference type="InterPro" id="IPR000870">
    <property type="entry name" value="Homoserine_kinase"/>
</dbReference>
<dbReference type="PANTHER" id="PTHR20861">
    <property type="entry name" value="HOMOSERINE/4-DIPHOSPHOCYTIDYL-2-C-METHYL-D-ERYTHRITOL KINASE"/>
    <property type="match status" value="1"/>
</dbReference>
<keyword evidence="9 13" id="KW-0418">Kinase</keyword>
<dbReference type="InterPro" id="IPR013750">
    <property type="entry name" value="GHMP_kinase_C_dom"/>
</dbReference>
<dbReference type="GO" id="GO:0004413">
    <property type="term" value="F:homoserine kinase activity"/>
    <property type="evidence" value="ECO:0007669"/>
    <property type="project" value="UniProtKB-UniRule"/>
</dbReference>
<dbReference type="UniPathway" id="UPA00050">
    <property type="reaction ID" value="UER00064"/>
</dbReference>
<evidence type="ECO:0000256" key="10">
    <source>
        <dbReference type="ARBA" id="ARBA00022840"/>
    </source>
</evidence>
<dbReference type="SUPFAM" id="SSF55060">
    <property type="entry name" value="GHMP Kinase, C-terminal domain"/>
    <property type="match status" value="1"/>
</dbReference>
<comment type="function">
    <text evidence="12 13">Catalyzes the ATP-dependent phosphorylation of L-homoserine to L-homoserine phosphate.</text>
</comment>
<keyword evidence="10 13" id="KW-0067">ATP-binding</keyword>
<evidence type="ECO:0000256" key="8">
    <source>
        <dbReference type="ARBA" id="ARBA00022741"/>
    </source>
</evidence>
<keyword evidence="8 13" id="KW-0547">Nucleotide-binding</keyword>
<evidence type="ECO:0000256" key="2">
    <source>
        <dbReference type="ARBA" id="ARBA00007370"/>
    </source>
</evidence>
<evidence type="ECO:0000259" key="14">
    <source>
        <dbReference type="Pfam" id="PF00288"/>
    </source>
</evidence>
<keyword evidence="17" id="KW-1185">Reference proteome</keyword>
<name>A0A2R5EQ86_9BACL</name>
<evidence type="ECO:0000256" key="12">
    <source>
        <dbReference type="ARBA" id="ARBA00049954"/>
    </source>
</evidence>
<dbReference type="EC" id="2.7.1.39" evidence="3 13"/>
<keyword evidence="5 13" id="KW-0028">Amino-acid biosynthesis</keyword>
<gene>
    <name evidence="13" type="primary">thrB</name>
    <name evidence="16" type="ORF">PAT3040_03332</name>
</gene>
<evidence type="ECO:0000256" key="1">
    <source>
        <dbReference type="ARBA" id="ARBA00005015"/>
    </source>
</evidence>
<dbReference type="PRINTS" id="PR00958">
    <property type="entry name" value="HOMSERKINASE"/>
</dbReference>
<dbReference type="EMBL" id="BDQX01000171">
    <property type="protein sequence ID" value="GBG08737.1"/>
    <property type="molecule type" value="Genomic_DNA"/>
</dbReference>
<comment type="similarity">
    <text evidence="2 13">Belongs to the GHMP kinase family. Homoserine kinase subfamily.</text>
</comment>
<dbReference type="Pfam" id="PF00288">
    <property type="entry name" value="GHMP_kinases_N"/>
    <property type="match status" value="1"/>
</dbReference>
<dbReference type="Gene3D" id="3.30.230.10">
    <property type="match status" value="1"/>
</dbReference>
<feature type="binding site" evidence="13">
    <location>
        <begin position="108"/>
        <end position="118"/>
    </location>
    <ligand>
        <name>ATP</name>
        <dbReference type="ChEBI" id="CHEBI:30616"/>
    </ligand>
</feature>
<evidence type="ECO:0000256" key="13">
    <source>
        <dbReference type="HAMAP-Rule" id="MF_00384"/>
    </source>
</evidence>
<dbReference type="GO" id="GO:0009088">
    <property type="term" value="P:threonine biosynthetic process"/>
    <property type="evidence" value="ECO:0007669"/>
    <property type="project" value="UniProtKB-UniRule"/>
</dbReference>
<evidence type="ECO:0000256" key="5">
    <source>
        <dbReference type="ARBA" id="ARBA00022605"/>
    </source>
</evidence>
<comment type="pathway">
    <text evidence="1 13">Amino-acid biosynthesis; L-threonine biosynthesis; L-threonine from L-aspartate: step 4/5.</text>
</comment>
<dbReference type="PANTHER" id="PTHR20861:SF1">
    <property type="entry name" value="HOMOSERINE KINASE"/>
    <property type="match status" value="1"/>
</dbReference>
<dbReference type="InterPro" id="IPR014721">
    <property type="entry name" value="Ribsml_uS5_D2-typ_fold_subgr"/>
</dbReference>
<organism evidence="16 17">
    <name type="scientific">Paenibacillus agaridevorans</name>
    <dbReference type="NCBI Taxonomy" id="171404"/>
    <lineage>
        <taxon>Bacteria</taxon>
        <taxon>Bacillati</taxon>
        <taxon>Bacillota</taxon>
        <taxon>Bacilli</taxon>
        <taxon>Bacillales</taxon>
        <taxon>Paenibacillaceae</taxon>
        <taxon>Paenibacillus</taxon>
    </lineage>
</organism>
<accession>A0A2R5EQ86</accession>
<evidence type="ECO:0000256" key="6">
    <source>
        <dbReference type="ARBA" id="ARBA00022679"/>
    </source>
</evidence>
<keyword evidence="7 13" id="KW-0791">Threonine biosynthesis</keyword>
<dbReference type="InterPro" id="IPR006204">
    <property type="entry name" value="GHMP_kinase_N_dom"/>
</dbReference>
<evidence type="ECO:0000259" key="15">
    <source>
        <dbReference type="Pfam" id="PF08544"/>
    </source>
</evidence>
<protein>
    <recommendedName>
        <fullName evidence="4 13">Homoserine kinase</fullName>
        <shortName evidence="13">HK</shortName>
        <shortName evidence="13">HSK</shortName>
        <ecNumber evidence="3 13">2.7.1.39</ecNumber>
    </recommendedName>
</protein>
<comment type="caution">
    <text evidence="16">The sequence shown here is derived from an EMBL/GenBank/DDBJ whole genome shotgun (WGS) entry which is preliminary data.</text>
</comment>
<evidence type="ECO:0000256" key="3">
    <source>
        <dbReference type="ARBA" id="ARBA00012078"/>
    </source>
</evidence>
<proteinExistence type="inferred from homology"/>
<dbReference type="Gene3D" id="3.30.70.890">
    <property type="entry name" value="GHMP kinase, C-terminal domain"/>
    <property type="match status" value="1"/>
</dbReference>
<dbReference type="PIRSF" id="PIRSF000676">
    <property type="entry name" value="Homoser_kin"/>
    <property type="match status" value="1"/>
</dbReference>
<evidence type="ECO:0000313" key="17">
    <source>
        <dbReference type="Proteomes" id="UP000245202"/>
    </source>
</evidence>
<comment type="catalytic activity">
    <reaction evidence="11 13">
        <text>L-homoserine + ATP = O-phospho-L-homoserine + ADP + H(+)</text>
        <dbReference type="Rhea" id="RHEA:13985"/>
        <dbReference type="ChEBI" id="CHEBI:15378"/>
        <dbReference type="ChEBI" id="CHEBI:30616"/>
        <dbReference type="ChEBI" id="CHEBI:57476"/>
        <dbReference type="ChEBI" id="CHEBI:57590"/>
        <dbReference type="ChEBI" id="CHEBI:456216"/>
        <dbReference type="EC" id="2.7.1.39"/>
    </reaction>
</comment>
<dbReference type="NCBIfam" id="NF002288">
    <property type="entry name" value="PRK01212.1-4"/>
    <property type="match status" value="1"/>
</dbReference>
<keyword evidence="6 13" id="KW-0808">Transferase</keyword>
<dbReference type="GO" id="GO:0005524">
    <property type="term" value="F:ATP binding"/>
    <property type="evidence" value="ECO:0007669"/>
    <property type="project" value="UniProtKB-UniRule"/>
</dbReference>
<evidence type="ECO:0000256" key="11">
    <source>
        <dbReference type="ARBA" id="ARBA00049375"/>
    </source>
</evidence>
<dbReference type="PROSITE" id="PS00627">
    <property type="entry name" value="GHMP_KINASES_ATP"/>
    <property type="match status" value="1"/>
</dbReference>
<dbReference type="SUPFAM" id="SSF54211">
    <property type="entry name" value="Ribosomal protein S5 domain 2-like"/>
    <property type="match status" value="1"/>
</dbReference>
<dbReference type="HAMAP" id="MF_00384">
    <property type="entry name" value="Homoser_kinase"/>
    <property type="match status" value="1"/>
</dbReference>
<feature type="domain" description="GHMP kinase N-terminal" evidence="14">
    <location>
        <begin position="79"/>
        <end position="161"/>
    </location>
</feature>
<dbReference type="GO" id="GO:0005737">
    <property type="term" value="C:cytoplasm"/>
    <property type="evidence" value="ECO:0007669"/>
    <property type="project" value="UniProtKB-SubCell"/>
</dbReference>
<keyword evidence="13" id="KW-0963">Cytoplasm</keyword>
<sequence length="346" mass="36408">MNGAGSMESIMAVKKAYTDNRRVTVKVPASTANLGPGFDSLGMALSMYAWIEMSASQTGETVFRLHGDGMDGLPTDKSNLLYKVAQLVFDEAGVSMPELTIEMYSEIPLARGLGSSATAIIAALVAANALIGSPLDDLKLFELATKLEGHPDNVGASLFGGIIVAAWDGETVQHARIEPPARLETLVAIPAFELATEKARHALPSGLAMADAVFNVGCSSLLVAALASGELGLIRHAMKDRLHQPYRAPLIPGMTEILERATDFGALGAALSGAGPTMIAFVDAESESGSKAELESFLQETLRKEGIQAETLWLAPCVSGPVVTVESADADHDGETFLERIKGERA</sequence>